<evidence type="ECO:0000313" key="3">
    <source>
        <dbReference type="Proteomes" id="UP000030645"/>
    </source>
</evidence>
<dbReference type="Proteomes" id="UP000030645">
    <property type="component" value="Unassembled WGS sequence"/>
</dbReference>
<feature type="region of interest" description="Disordered" evidence="1">
    <location>
        <begin position="97"/>
        <end position="167"/>
    </location>
</feature>
<organism evidence="2 3">
    <name type="scientific">Morus notabilis</name>
    <dbReference type="NCBI Taxonomy" id="981085"/>
    <lineage>
        <taxon>Eukaryota</taxon>
        <taxon>Viridiplantae</taxon>
        <taxon>Streptophyta</taxon>
        <taxon>Embryophyta</taxon>
        <taxon>Tracheophyta</taxon>
        <taxon>Spermatophyta</taxon>
        <taxon>Magnoliopsida</taxon>
        <taxon>eudicotyledons</taxon>
        <taxon>Gunneridae</taxon>
        <taxon>Pentapetalae</taxon>
        <taxon>rosids</taxon>
        <taxon>fabids</taxon>
        <taxon>Rosales</taxon>
        <taxon>Moraceae</taxon>
        <taxon>Moreae</taxon>
        <taxon>Morus</taxon>
    </lineage>
</organism>
<dbReference type="AlphaFoldDB" id="W9RLQ0"/>
<accession>W9RLQ0</accession>
<reference evidence="3" key="1">
    <citation type="submission" date="2013-01" db="EMBL/GenBank/DDBJ databases">
        <title>Draft Genome Sequence of a Mulberry Tree, Morus notabilis C.K. Schneid.</title>
        <authorList>
            <person name="He N."/>
            <person name="Zhao S."/>
        </authorList>
    </citation>
    <scope>NUCLEOTIDE SEQUENCE</scope>
</reference>
<name>W9RLQ0_9ROSA</name>
<sequence>MEPKDRSLVAERLFEELGNRFETLFSALCDVSANRQNGHAILGSDVWANATKTSASRSNNIPRSIKSTVENSLSASSSSASSSSPSLFSSFKIAIEPLSLSSPPPPPPAVLPRSAQDGVRETTRHPRRANRAHTLPGASVVPLTDTNERRQKRSKGKTRDCKNTMENYRGPLVREGVCMAVREPPSCSVK</sequence>
<protein>
    <submittedName>
        <fullName evidence="2">Uncharacterized protein</fullName>
    </submittedName>
</protein>
<dbReference type="EMBL" id="KE345239">
    <property type="protein sequence ID" value="EXB96373.1"/>
    <property type="molecule type" value="Genomic_DNA"/>
</dbReference>
<keyword evidence="3" id="KW-1185">Reference proteome</keyword>
<evidence type="ECO:0000313" key="2">
    <source>
        <dbReference type="EMBL" id="EXB96373.1"/>
    </source>
</evidence>
<proteinExistence type="predicted"/>
<gene>
    <name evidence="2" type="ORF">L484_023093</name>
</gene>
<evidence type="ECO:0000256" key="1">
    <source>
        <dbReference type="SAM" id="MobiDB-lite"/>
    </source>
</evidence>